<organism evidence="3 4">
    <name type="scientific">Tamaricihabitans halophyticus</name>
    <dbReference type="NCBI Taxonomy" id="1262583"/>
    <lineage>
        <taxon>Bacteria</taxon>
        <taxon>Bacillati</taxon>
        <taxon>Actinomycetota</taxon>
        <taxon>Actinomycetes</taxon>
        <taxon>Pseudonocardiales</taxon>
        <taxon>Pseudonocardiaceae</taxon>
        <taxon>Tamaricihabitans</taxon>
    </lineage>
</organism>
<dbReference type="AlphaFoldDB" id="A0A4R2QQQ6"/>
<sequence>MFAPMDAYPYIALGFLLLVVGYLATGYRYRRIRAKQASTAPPPPARQLDQYELALLSGGKRRVGEALFANLYLHDYLRFTPGGRLRGPAEVEPLRAGEEPAHPLEVATLRTLRRAGTTRVSQLYWHVAQHPWVDEALSRLRAEGLLLEPDQLFTVRGLRNALMWAHRGIAFVLGVVVCFFGLFATAVQLGLGATRALGNGFAAVELFAVPLVMLCGVLGFFRAYRYFGIAGIVLFTALVAALALLVVEPFADLGGPLFSCLGALLVGYGGYVWSGRVLGPRTLAADALLEQWRASTRTVPLVEAPWIGLFVALFGPAELTRTVRRASTGGAASDRAVALVRVFQRLGVTHRFASTTSHAGGSGGSFGVHGDANADMGGGSGSSGGGGDGGGGGSGGGGGGGDG</sequence>
<feature type="transmembrane region" description="Helical" evidence="2">
    <location>
        <begin position="168"/>
        <end position="189"/>
    </location>
</feature>
<keyword evidence="2" id="KW-0472">Membrane</keyword>
<reference evidence="3 4" key="1">
    <citation type="submission" date="2019-03" db="EMBL/GenBank/DDBJ databases">
        <title>Genomic Encyclopedia of Type Strains, Phase IV (KMG-IV): sequencing the most valuable type-strain genomes for metagenomic binning, comparative biology and taxonomic classification.</title>
        <authorList>
            <person name="Goeker M."/>
        </authorList>
    </citation>
    <scope>NUCLEOTIDE SEQUENCE [LARGE SCALE GENOMIC DNA]</scope>
    <source>
        <strain evidence="3 4">DSM 45765</strain>
    </source>
</reference>
<keyword evidence="2" id="KW-0812">Transmembrane</keyword>
<dbReference type="InterPro" id="IPR026467">
    <property type="entry name" value="Ser/Gly_Cys_C_dom"/>
</dbReference>
<feature type="compositionally biased region" description="Gly residues" evidence="1">
    <location>
        <begin position="376"/>
        <end position="403"/>
    </location>
</feature>
<keyword evidence="4" id="KW-1185">Reference proteome</keyword>
<dbReference type="RefSeq" id="WP_132877805.1">
    <property type="nucleotide sequence ID" value="NZ_SLXQ01000006.1"/>
</dbReference>
<dbReference type="Proteomes" id="UP000294911">
    <property type="component" value="Unassembled WGS sequence"/>
</dbReference>
<evidence type="ECO:0000313" key="3">
    <source>
        <dbReference type="EMBL" id="TCP51937.1"/>
    </source>
</evidence>
<keyword evidence="2" id="KW-1133">Transmembrane helix</keyword>
<feature type="transmembrane region" description="Helical" evidence="2">
    <location>
        <begin position="201"/>
        <end position="221"/>
    </location>
</feature>
<evidence type="ECO:0000256" key="1">
    <source>
        <dbReference type="SAM" id="MobiDB-lite"/>
    </source>
</evidence>
<accession>A0A4R2QQQ6</accession>
<feature type="transmembrane region" description="Helical" evidence="2">
    <location>
        <begin position="253"/>
        <end position="273"/>
    </location>
</feature>
<dbReference type="OrthoDB" id="4475641at2"/>
<feature type="region of interest" description="Disordered" evidence="1">
    <location>
        <begin position="358"/>
        <end position="403"/>
    </location>
</feature>
<dbReference type="NCBIfam" id="TIGR04222">
    <property type="entry name" value="near_uncomplex"/>
    <property type="match status" value="1"/>
</dbReference>
<feature type="transmembrane region" description="Helical" evidence="2">
    <location>
        <begin position="226"/>
        <end position="247"/>
    </location>
</feature>
<dbReference type="EMBL" id="SLXQ01000006">
    <property type="protein sequence ID" value="TCP51937.1"/>
    <property type="molecule type" value="Genomic_DNA"/>
</dbReference>
<name>A0A4R2QQQ6_9PSEU</name>
<evidence type="ECO:0000256" key="2">
    <source>
        <dbReference type="SAM" id="Phobius"/>
    </source>
</evidence>
<comment type="caution">
    <text evidence="3">The sequence shown here is derived from an EMBL/GenBank/DDBJ whole genome shotgun (WGS) entry which is preliminary data.</text>
</comment>
<protein>
    <submittedName>
        <fullName evidence="3">Uncharacterized protein (TIGR04222 family)</fullName>
    </submittedName>
</protein>
<feature type="transmembrane region" description="Helical" evidence="2">
    <location>
        <begin position="7"/>
        <end position="25"/>
    </location>
</feature>
<proteinExistence type="predicted"/>
<gene>
    <name evidence="3" type="ORF">EV191_106101</name>
</gene>
<evidence type="ECO:0000313" key="4">
    <source>
        <dbReference type="Proteomes" id="UP000294911"/>
    </source>
</evidence>